<keyword evidence="1" id="KW-0732">Signal</keyword>
<evidence type="ECO:0000313" key="2">
    <source>
        <dbReference type="EMBL" id="GIL40500.1"/>
    </source>
</evidence>
<dbReference type="Proteomes" id="UP000681075">
    <property type="component" value="Unassembled WGS sequence"/>
</dbReference>
<comment type="caution">
    <text evidence="2">The sequence shown here is derived from an EMBL/GenBank/DDBJ whole genome shotgun (WGS) entry which is preliminary data.</text>
</comment>
<protein>
    <submittedName>
        <fullName evidence="2">Uncharacterized protein</fullName>
    </submittedName>
</protein>
<dbReference type="EMBL" id="BOPV01000001">
    <property type="protein sequence ID" value="GIL40500.1"/>
    <property type="molecule type" value="Genomic_DNA"/>
</dbReference>
<reference evidence="2" key="1">
    <citation type="submission" date="2021-02" db="EMBL/GenBank/DDBJ databases">
        <title>Genome sequence of Rhodospirillales sp. strain TMPK1 isolated from soil.</title>
        <authorList>
            <person name="Nakai R."/>
            <person name="Kusada H."/>
            <person name="Tamaki H."/>
        </authorList>
    </citation>
    <scope>NUCLEOTIDE SEQUENCE</scope>
    <source>
        <strain evidence="2">TMPK1</strain>
    </source>
</reference>
<gene>
    <name evidence="2" type="ORF">TMPK1_27370</name>
</gene>
<keyword evidence="3" id="KW-1185">Reference proteome</keyword>
<organism evidence="2 3">
    <name type="scientific">Roseiterribacter gracilis</name>
    <dbReference type="NCBI Taxonomy" id="2812848"/>
    <lineage>
        <taxon>Bacteria</taxon>
        <taxon>Pseudomonadati</taxon>
        <taxon>Pseudomonadota</taxon>
        <taxon>Alphaproteobacteria</taxon>
        <taxon>Rhodospirillales</taxon>
        <taxon>Roseiterribacteraceae</taxon>
        <taxon>Roseiterribacter</taxon>
    </lineage>
</organism>
<evidence type="ECO:0000256" key="1">
    <source>
        <dbReference type="SAM" id="SignalP"/>
    </source>
</evidence>
<proteinExistence type="predicted"/>
<feature type="signal peptide" evidence="1">
    <location>
        <begin position="1"/>
        <end position="20"/>
    </location>
</feature>
<name>A0A8S8XH96_9PROT</name>
<accession>A0A8S8XH96</accession>
<dbReference type="AlphaFoldDB" id="A0A8S8XH96"/>
<evidence type="ECO:0000313" key="3">
    <source>
        <dbReference type="Proteomes" id="UP000681075"/>
    </source>
</evidence>
<sequence>MRASILFAACLVLGPVAAQAGWQDTNWGMSAADVRAKYPAAVPNTDRDNVDGELIASLMIPQYDASGCSYRVNFWFQRGGGLAKVALYTPEGDRKQATGCYKSVREALTQKYGQPVGEKTSKPTRYTQQLDVSWQADDTAIGLHVADVPRAKKAFVSVSYAPRTAGKL</sequence>
<feature type="chain" id="PRO_5035857910" evidence="1">
    <location>
        <begin position="21"/>
        <end position="168"/>
    </location>
</feature>